<gene>
    <name evidence="2" type="ORF">SAMD00023353_1302390</name>
</gene>
<accession>A0A1W2TC47</accession>
<keyword evidence="3" id="KW-1185">Reference proteome</keyword>
<reference evidence="2" key="1">
    <citation type="submission" date="2016-03" db="EMBL/GenBank/DDBJ databases">
        <title>Draft genome sequence of Rosellinia necatrix.</title>
        <authorList>
            <person name="Kanematsu S."/>
        </authorList>
    </citation>
    <scope>NUCLEOTIDE SEQUENCE [LARGE SCALE GENOMIC DNA]</scope>
    <source>
        <strain evidence="2">W97</strain>
    </source>
</reference>
<feature type="region of interest" description="Disordered" evidence="1">
    <location>
        <begin position="190"/>
        <end position="214"/>
    </location>
</feature>
<dbReference type="OrthoDB" id="4779850at2759"/>
<dbReference type="PROSITE" id="PS50096">
    <property type="entry name" value="IQ"/>
    <property type="match status" value="1"/>
</dbReference>
<evidence type="ECO:0000313" key="2">
    <source>
        <dbReference type="EMBL" id="GAP85511.1"/>
    </source>
</evidence>
<organism evidence="2">
    <name type="scientific">Rosellinia necatrix</name>
    <name type="common">White root-rot fungus</name>
    <dbReference type="NCBI Taxonomy" id="77044"/>
    <lineage>
        <taxon>Eukaryota</taxon>
        <taxon>Fungi</taxon>
        <taxon>Dikarya</taxon>
        <taxon>Ascomycota</taxon>
        <taxon>Pezizomycotina</taxon>
        <taxon>Sordariomycetes</taxon>
        <taxon>Xylariomycetidae</taxon>
        <taxon>Xylariales</taxon>
        <taxon>Xylariaceae</taxon>
        <taxon>Rosellinia</taxon>
    </lineage>
</organism>
<dbReference type="EMBL" id="DF977458">
    <property type="protein sequence ID" value="GAP85511.1"/>
    <property type="molecule type" value="Genomic_DNA"/>
</dbReference>
<protein>
    <submittedName>
        <fullName evidence="2">Uncharacterized protein</fullName>
    </submittedName>
</protein>
<feature type="compositionally biased region" description="Low complexity" evidence="1">
    <location>
        <begin position="69"/>
        <end position="86"/>
    </location>
</feature>
<dbReference type="AlphaFoldDB" id="A0A1W2TC47"/>
<evidence type="ECO:0000256" key="1">
    <source>
        <dbReference type="SAM" id="MobiDB-lite"/>
    </source>
</evidence>
<feature type="region of interest" description="Disordered" evidence="1">
    <location>
        <begin position="245"/>
        <end position="294"/>
    </location>
</feature>
<evidence type="ECO:0000313" key="3">
    <source>
        <dbReference type="Proteomes" id="UP000054516"/>
    </source>
</evidence>
<name>A0A1W2TC47_ROSNE</name>
<proteinExistence type="predicted"/>
<feature type="compositionally biased region" description="Basic and acidic residues" evidence="1">
    <location>
        <begin position="340"/>
        <end position="361"/>
    </location>
</feature>
<sequence length="373" mass="41274">MTPATKVAINIHSQCHLESQFVARYAPQQSHFLQPAVGSYEPPTDDTTAAAQILQSIYYKDISTKAYDSEGTTSETSETCPSSSSTIDKREADGDDNPEEVQSPRGTASREPRIRLSDTRAVKTVIDKAMIDAAVPRLYNEYMNTSGGDLMKAAGLWFKREVWKRRLPWAELEKGKAYLRGMKKRRLDPAGLRRQIKEEHEEQDEAEQRKQGKRAHIKAMWRGYAARRRLRRLGTALKAALAEAEPKASAGESINHVSEARQPAPSAMLQEEPPRAPTKAPEDPMLPSAASAEGVACSDAIQDFERVLTPAGRAGAPLPPCAQRDSPPEVPRGKKHKTRTKDLESNLGKKWEPHVTADGHRPCARFLPGDGPR</sequence>
<feature type="region of interest" description="Disordered" evidence="1">
    <location>
        <begin position="309"/>
        <end position="373"/>
    </location>
</feature>
<feature type="region of interest" description="Disordered" evidence="1">
    <location>
        <begin position="68"/>
        <end position="116"/>
    </location>
</feature>
<dbReference type="Proteomes" id="UP000054516">
    <property type="component" value="Unassembled WGS sequence"/>
</dbReference>
<feature type="compositionally biased region" description="Basic and acidic residues" evidence="1">
    <location>
        <begin position="195"/>
        <end position="210"/>
    </location>
</feature>